<protein>
    <submittedName>
        <fullName evidence="4 5">Porin</fullName>
    </submittedName>
</protein>
<organism evidence="5 6">
    <name type="scientific">Gluconacetobacter liquefaciens</name>
    <name type="common">Acetobacter liquefaciens</name>
    <dbReference type="NCBI Taxonomy" id="89584"/>
    <lineage>
        <taxon>Bacteria</taxon>
        <taxon>Pseudomonadati</taxon>
        <taxon>Pseudomonadota</taxon>
        <taxon>Alphaproteobacteria</taxon>
        <taxon>Acetobacterales</taxon>
        <taxon>Acetobacteraceae</taxon>
        <taxon>Gluconacetobacter</taxon>
    </lineage>
</organism>
<evidence type="ECO:0000313" key="7">
    <source>
        <dbReference type="Proteomes" id="UP000562982"/>
    </source>
</evidence>
<dbReference type="PANTHER" id="PTHR37944">
    <property type="entry name" value="PORIN B"/>
    <property type="match status" value="1"/>
</dbReference>
<dbReference type="InterPro" id="IPR007049">
    <property type="entry name" value="Carb-sel_porin_OprB"/>
</dbReference>
<dbReference type="AlphaFoldDB" id="A0A370G9P8"/>
<evidence type="ECO:0000256" key="3">
    <source>
        <dbReference type="SAM" id="MobiDB-lite"/>
    </source>
</evidence>
<dbReference type="OrthoDB" id="177316at2"/>
<keyword evidence="6" id="KW-1185">Reference proteome</keyword>
<dbReference type="GO" id="GO:0015288">
    <property type="term" value="F:porin activity"/>
    <property type="evidence" value="ECO:0007669"/>
    <property type="project" value="InterPro"/>
</dbReference>
<accession>A0A370G9P8</accession>
<feature type="compositionally biased region" description="Low complexity" evidence="3">
    <location>
        <begin position="44"/>
        <end position="61"/>
    </location>
</feature>
<dbReference type="InterPro" id="IPR052932">
    <property type="entry name" value="OprB_Porin"/>
</dbReference>
<dbReference type="EMBL" id="JABEQI010000001">
    <property type="protein sequence ID" value="MBB2185023.1"/>
    <property type="molecule type" value="Genomic_DNA"/>
</dbReference>
<evidence type="ECO:0000313" key="5">
    <source>
        <dbReference type="EMBL" id="RDI40451.1"/>
    </source>
</evidence>
<proteinExistence type="inferred from homology"/>
<dbReference type="GO" id="GO:0016020">
    <property type="term" value="C:membrane"/>
    <property type="evidence" value="ECO:0007669"/>
    <property type="project" value="InterPro"/>
</dbReference>
<evidence type="ECO:0000313" key="4">
    <source>
        <dbReference type="EMBL" id="MBB2185023.1"/>
    </source>
</evidence>
<evidence type="ECO:0000313" key="6">
    <source>
        <dbReference type="Proteomes" id="UP000254958"/>
    </source>
</evidence>
<dbReference type="InterPro" id="IPR038673">
    <property type="entry name" value="OprB_sf"/>
</dbReference>
<dbReference type="PANTHER" id="PTHR37944:SF1">
    <property type="entry name" value="PORIN B"/>
    <property type="match status" value="1"/>
</dbReference>
<comment type="similarity">
    <text evidence="1 2">Belongs to the OprB family.</text>
</comment>
<dbReference type="RefSeq" id="WP_114725288.1">
    <property type="nucleotide sequence ID" value="NZ_BJMI01000007.1"/>
</dbReference>
<dbReference type="EMBL" id="QQAW01000001">
    <property type="protein sequence ID" value="RDI40451.1"/>
    <property type="molecule type" value="Genomic_DNA"/>
</dbReference>
<evidence type="ECO:0000256" key="1">
    <source>
        <dbReference type="ARBA" id="ARBA00008769"/>
    </source>
</evidence>
<dbReference type="PROSITE" id="PS51257">
    <property type="entry name" value="PROKAR_LIPOPROTEIN"/>
    <property type="match status" value="1"/>
</dbReference>
<name>A0A370G9P8_GLULI</name>
<dbReference type="Gene3D" id="2.40.160.180">
    <property type="entry name" value="Carbohydrate-selective porin OprB"/>
    <property type="match status" value="1"/>
</dbReference>
<dbReference type="GO" id="GO:0008643">
    <property type="term" value="P:carbohydrate transport"/>
    <property type="evidence" value="ECO:0007669"/>
    <property type="project" value="InterPro"/>
</dbReference>
<comment type="caution">
    <text evidence="5">The sequence shown here is derived from an EMBL/GenBank/DDBJ whole genome shotgun (WGS) entry which is preliminary data.</text>
</comment>
<evidence type="ECO:0000256" key="2">
    <source>
        <dbReference type="RuleBase" id="RU363072"/>
    </source>
</evidence>
<dbReference type="Proteomes" id="UP000254958">
    <property type="component" value="Unassembled WGS sequence"/>
</dbReference>
<reference evidence="4 7" key="2">
    <citation type="submission" date="2020-04" db="EMBL/GenBank/DDBJ databases">
        <title>Description of novel Gluconacetobacter.</title>
        <authorList>
            <person name="Sombolestani A."/>
        </authorList>
    </citation>
    <scope>NUCLEOTIDE SEQUENCE [LARGE SCALE GENOMIC DNA]</scope>
    <source>
        <strain evidence="4 7">LMG 1382</strain>
    </source>
</reference>
<dbReference type="Proteomes" id="UP000562982">
    <property type="component" value="Unassembled WGS sequence"/>
</dbReference>
<feature type="region of interest" description="Disordered" evidence="3">
    <location>
        <begin position="35"/>
        <end position="61"/>
    </location>
</feature>
<dbReference type="Pfam" id="PF04966">
    <property type="entry name" value="OprB"/>
    <property type="match status" value="1"/>
</dbReference>
<gene>
    <name evidence="5" type="ORF">C7453_101245</name>
    <name evidence="4" type="ORF">HLH32_01215</name>
</gene>
<reference evidence="5 6" key="1">
    <citation type="submission" date="2018-07" db="EMBL/GenBank/DDBJ databases">
        <title>Genomic Encyclopedia of Type Strains, Phase IV (KMG-IV): sequencing the most valuable type-strain genomes for metagenomic binning, comparative biology and taxonomic classification.</title>
        <authorList>
            <person name="Goeker M."/>
        </authorList>
    </citation>
    <scope>NUCLEOTIDE SEQUENCE [LARGE SCALE GENOMIC DNA]</scope>
    <source>
        <strain evidence="5 6">DSM 5603</strain>
    </source>
</reference>
<sequence>MKIHATKWTQSLAFGCTLISCLPGGLSVGHAQSVSRITRKPHHAAPSASHAAPTQPATQQLTTPSIHRPIVSVQPQPVILPPQAEDLGNTKREDISDTTEHAFFPASFDDWLRQSTLTGNWAGRRTWLIDHGVTITGHYFQDSAGNPTGGQSQNVRYAHELGINVDFDLKKLTSWDIGLFHFIVTSRAGQGLGAKLPALNSPMEIYGSPTVRLSLLSWEMPWNKYVATTVGEINSETDFETWSYYWGMNNYCQFQSNAICGMPQSIAYNSGYGYYPTAHPGAWVKFYPAGNNHYSVQFGIYSVDPTIANTHNGWKLNLHGATGSFLPFQLVWHQGGKDDYSGPLQTNVKVGGYWDTSQVRDVYSKLGMFQIPAEYIANAPSANVRGRFGGWFQFDRLLERDRYAPHRGTSFFASFTWGDPRTAIFPYFVDWGLTRKGTFASRPDDTVSVGMKYLWVNAKLTNYVAQLQKEGVTGIYKPTQEHAIEVNYGWHPTPWLLIRPGVQYIWSTGGTNRYKNPVILDFETGVSF</sequence>